<keyword evidence="2" id="KW-1003">Cell membrane</keyword>
<dbReference type="InterPro" id="IPR025857">
    <property type="entry name" value="MacB_PCD"/>
</dbReference>
<evidence type="ECO:0000313" key="11">
    <source>
        <dbReference type="Proteomes" id="UP000825051"/>
    </source>
</evidence>
<evidence type="ECO:0000259" key="9">
    <source>
        <dbReference type="Pfam" id="PF12704"/>
    </source>
</evidence>
<evidence type="ECO:0000256" key="1">
    <source>
        <dbReference type="ARBA" id="ARBA00004651"/>
    </source>
</evidence>
<name>A0A8F9TUQ3_9BACT</name>
<dbReference type="Proteomes" id="UP000825051">
    <property type="component" value="Chromosome"/>
</dbReference>
<dbReference type="RefSeq" id="WP_220163242.1">
    <property type="nucleotide sequence ID" value="NZ_CP080507.1"/>
</dbReference>
<evidence type="ECO:0000256" key="2">
    <source>
        <dbReference type="ARBA" id="ARBA00022475"/>
    </source>
</evidence>
<comment type="subcellular location">
    <subcellularLocation>
        <location evidence="1">Cell membrane</location>
        <topology evidence="1">Multi-pass membrane protein</topology>
    </subcellularLocation>
</comment>
<dbReference type="Pfam" id="PF12704">
    <property type="entry name" value="MacB_PCD"/>
    <property type="match status" value="1"/>
</dbReference>
<feature type="transmembrane region" description="Helical" evidence="7">
    <location>
        <begin position="373"/>
        <end position="397"/>
    </location>
</feature>
<feature type="domain" description="MacB-like periplasmic core" evidence="9">
    <location>
        <begin position="26"/>
        <end position="253"/>
    </location>
</feature>
<evidence type="ECO:0000256" key="7">
    <source>
        <dbReference type="SAM" id="Phobius"/>
    </source>
</evidence>
<feature type="domain" description="ABC3 transporter permease C-terminal" evidence="8">
    <location>
        <begin position="296"/>
        <end position="410"/>
    </location>
</feature>
<dbReference type="InterPro" id="IPR050250">
    <property type="entry name" value="Macrolide_Exporter_MacB"/>
</dbReference>
<keyword evidence="3 7" id="KW-0812">Transmembrane</keyword>
<evidence type="ECO:0000259" key="8">
    <source>
        <dbReference type="Pfam" id="PF02687"/>
    </source>
</evidence>
<keyword evidence="4 7" id="KW-1133">Transmembrane helix</keyword>
<comment type="similarity">
    <text evidence="6">Belongs to the ABC-4 integral membrane protein family.</text>
</comment>
<dbReference type="EMBL" id="CP080507">
    <property type="protein sequence ID" value="QYM79410.1"/>
    <property type="molecule type" value="Genomic_DNA"/>
</dbReference>
<feature type="transmembrane region" description="Helical" evidence="7">
    <location>
        <begin position="341"/>
        <end position="367"/>
    </location>
</feature>
<dbReference type="GO" id="GO:0005886">
    <property type="term" value="C:plasma membrane"/>
    <property type="evidence" value="ECO:0007669"/>
    <property type="project" value="UniProtKB-SubCell"/>
</dbReference>
<dbReference type="Pfam" id="PF02687">
    <property type="entry name" value="FtsX"/>
    <property type="match status" value="1"/>
</dbReference>
<proteinExistence type="inferred from homology"/>
<evidence type="ECO:0000256" key="4">
    <source>
        <dbReference type="ARBA" id="ARBA00022989"/>
    </source>
</evidence>
<feature type="transmembrane region" description="Helical" evidence="7">
    <location>
        <begin position="27"/>
        <end position="47"/>
    </location>
</feature>
<keyword evidence="5 7" id="KW-0472">Membrane</keyword>
<protein>
    <submittedName>
        <fullName evidence="10">ABC transporter permease</fullName>
    </submittedName>
</protein>
<evidence type="ECO:0000256" key="5">
    <source>
        <dbReference type="ARBA" id="ARBA00023136"/>
    </source>
</evidence>
<dbReference type="PANTHER" id="PTHR30572">
    <property type="entry name" value="MEMBRANE COMPONENT OF TRANSPORTER-RELATED"/>
    <property type="match status" value="1"/>
</dbReference>
<dbReference type="KEGG" id="ole:K0B96_01975"/>
<accession>A0A8F9TUQ3</accession>
<evidence type="ECO:0000256" key="6">
    <source>
        <dbReference type="ARBA" id="ARBA00038076"/>
    </source>
</evidence>
<dbReference type="PANTHER" id="PTHR30572:SF4">
    <property type="entry name" value="ABC TRANSPORTER PERMEASE YTRF"/>
    <property type="match status" value="1"/>
</dbReference>
<feature type="transmembrane region" description="Helical" evidence="7">
    <location>
        <begin position="290"/>
        <end position="317"/>
    </location>
</feature>
<dbReference type="AlphaFoldDB" id="A0A8F9TUQ3"/>
<evidence type="ECO:0000313" key="10">
    <source>
        <dbReference type="EMBL" id="QYM79410.1"/>
    </source>
</evidence>
<sequence length="417" mass="45231">MKRILYELTESFRIAFAQIRANKMRSVLTALGVIIGIVAVTLMGTAIKGIDIGFQRSLALLGDDVLYVQKWPWHNVEDWWNYENRPIIRPEDADKLNRIFETMPNSLLDVAVPVVARGSAVKAGNKQVSGVFTFGTTADYARLMTADFSEGRLFTETEAAAGRQVCVLGLDVATALFPERSAMGETVLIRGQPFTVIGVLAKQGSFLGLFSMDTQALMPLRAYLKYFGLGGRGAELRVKVRDKTRMAEATEELVGAMRRVRGQLPGERDNFSINQQEAFKAQLDPIKSGIAFAGLFITGLSLFVGAIGIMNITFVSVKERTKEIGTRKALGARRTTIMQQFLIEAVAICLIGGAVGLGVAAGLTFAIQKAMPSLPVAFSSGLVVVSMVVSIVTGIASGSWPAWIASRLDPVVALRYE</sequence>
<organism evidence="10 11">
    <name type="scientific">Horticoccus luteus</name>
    <dbReference type="NCBI Taxonomy" id="2862869"/>
    <lineage>
        <taxon>Bacteria</taxon>
        <taxon>Pseudomonadati</taxon>
        <taxon>Verrucomicrobiota</taxon>
        <taxon>Opitutia</taxon>
        <taxon>Opitutales</taxon>
        <taxon>Opitutaceae</taxon>
        <taxon>Horticoccus</taxon>
    </lineage>
</organism>
<keyword evidence="11" id="KW-1185">Reference proteome</keyword>
<reference evidence="10" key="1">
    <citation type="submission" date="2021-08" db="EMBL/GenBank/DDBJ databases">
        <title>Genome of a novel bacterium of the phylum Verrucomicrobia, Oleiharenicola sp. KSB-15.</title>
        <authorList>
            <person name="Chung J.-H."/>
            <person name="Ahn J.-H."/>
            <person name="Yoon Y."/>
            <person name="Kim D.-Y."/>
            <person name="An S.-H."/>
            <person name="Park I."/>
            <person name="Yeon J."/>
        </authorList>
    </citation>
    <scope>NUCLEOTIDE SEQUENCE</scope>
    <source>
        <strain evidence="10">KSB-15</strain>
    </source>
</reference>
<dbReference type="GO" id="GO:0022857">
    <property type="term" value="F:transmembrane transporter activity"/>
    <property type="evidence" value="ECO:0007669"/>
    <property type="project" value="TreeGrafter"/>
</dbReference>
<gene>
    <name evidence="10" type="ORF">K0B96_01975</name>
</gene>
<evidence type="ECO:0000256" key="3">
    <source>
        <dbReference type="ARBA" id="ARBA00022692"/>
    </source>
</evidence>
<dbReference type="InterPro" id="IPR003838">
    <property type="entry name" value="ABC3_permease_C"/>
</dbReference>